<sequence length="484" mass="54544">MEQPLRSEASPVSGRLSADVKFLIMEATETASDLLAWILISRSHFDIFVSHKAAILARHLDLNLLSEALAILRLRRLHDARDPGVPVYSCRHLVDVAVECLREIGPRSPRSLIPEDFSTIVELLSLVDEVNCIVPGVIQTEKNRGHRWQTAAETLSWFLPPTSGRDRQVPSLPACGTREMYSRQREVLIFELYVQALFRDQNPVDSVLNEAGFERLAEATGMTPEKDDDLSELSTPSFYWTYEFIGRLSKAYLDSASRRVIRIDSMDDRPAVALALDTTSPEPAPSLSEALDDPAVLLSSGYSRGHAMVIHEVETLVARKAIGSRPTPFSYFNFTGSKVRAWHTAEEKTSLYRIVCKPDSGEPYGCGKAEYLCKMDDDRPTALRRLVTREGREGWRATEKLDNLLRMVSGGIRPFVRLVHMSHENRDRHLADNFVRESPESFCPARLVDDSIEPRSALLIPLEVYDEHMLGETSPPEVFELSPW</sequence>
<reference evidence="1 2" key="1">
    <citation type="journal article" date="2020" name="Phytopathology">
        <title>Genome Sequence Resources of Colletotrichum truncatum, C. plurivorum, C. musicola, and C. sojae: Four Species Pathogenic to Soybean (Glycine max).</title>
        <authorList>
            <person name="Rogerio F."/>
            <person name="Boufleur T.R."/>
            <person name="Ciampi-Guillardi M."/>
            <person name="Sukno S.A."/>
            <person name="Thon M.R."/>
            <person name="Massola Junior N.S."/>
            <person name="Baroncelli R."/>
        </authorList>
    </citation>
    <scope>NUCLEOTIDE SEQUENCE [LARGE SCALE GENOMIC DNA]</scope>
    <source>
        <strain evidence="1 2">LFN0009</strain>
    </source>
</reference>
<comment type="caution">
    <text evidence="1">The sequence shown here is derived from an EMBL/GenBank/DDBJ whole genome shotgun (WGS) entry which is preliminary data.</text>
</comment>
<dbReference type="AlphaFoldDB" id="A0A8H6ML67"/>
<evidence type="ECO:0000313" key="2">
    <source>
        <dbReference type="Proteomes" id="UP000652219"/>
    </source>
</evidence>
<protein>
    <submittedName>
        <fullName evidence="1">Uncharacterized protein</fullName>
    </submittedName>
</protein>
<dbReference type="EMBL" id="WIGN01000400">
    <property type="protein sequence ID" value="KAF6794958.1"/>
    <property type="molecule type" value="Genomic_DNA"/>
</dbReference>
<dbReference type="Proteomes" id="UP000652219">
    <property type="component" value="Unassembled WGS sequence"/>
</dbReference>
<keyword evidence="2" id="KW-1185">Reference proteome</keyword>
<evidence type="ECO:0000313" key="1">
    <source>
        <dbReference type="EMBL" id="KAF6794958.1"/>
    </source>
</evidence>
<gene>
    <name evidence="1" type="ORF">CSOJ01_13574</name>
</gene>
<proteinExistence type="predicted"/>
<accession>A0A8H6ML67</accession>
<organism evidence="1 2">
    <name type="scientific">Colletotrichum sojae</name>
    <dbReference type="NCBI Taxonomy" id="2175907"/>
    <lineage>
        <taxon>Eukaryota</taxon>
        <taxon>Fungi</taxon>
        <taxon>Dikarya</taxon>
        <taxon>Ascomycota</taxon>
        <taxon>Pezizomycotina</taxon>
        <taxon>Sordariomycetes</taxon>
        <taxon>Hypocreomycetidae</taxon>
        <taxon>Glomerellales</taxon>
        <taxon>Glomerellaceae</taxon>
        <taxon>Colletotrichum</taxon>
        <taxon>Colletotrichum orchidearum species complex</taxon>
    </lineage>
</organism>
<name>A0A8H6ML67_9PEZI</name>